<organism evidence="4 5">
    <name type="scientific">Flavilitoribacter nigricans (strain ATCC 23147 / DSM 23189 / NBRC 102662 / NCIMB 1420 / SS-2)</name>
    <name type="common">Lewinella nigricans</name>
    <dbReference type="NCBI Taxonomy" id="1122177"/>
    <lineage>
        <taxon>Bacteria</taxon>
        <taxon>Pseudomonadati</taxon>
        <taxon>Bacteroidota</taxon>
        <taxon>Saprospiria</taxon>
        <taxon>Saprospirales</taxon>
        <taxon>Lewinellaceae</taxon>
        <taxon>Flavilitoribacter</taxon>
    </lineage>
</organism>
<dbReference type="PROSITE" id="PS50943">
    <property type="entry name" value="HTH_CROC1"/>
    <property type="match status" value="1"/>
</dbReference>
<dbReference type="SMART" id="SM00530">
    <property type="entry name" value="HTH_XRE"/>
    <property type="match status" value="1"/>
</dbReference>
<dbReference type="Gene3D" id="1.10.260.40">
    <property type="entry name" value="lambda repressor-like DNA-binding domains"/>
    <property type="match status" value="1"/>
</dbReference>
<feature type="compositionally biased region" description="Basic and acidic residues" evidence="2">
    <location>
        <begin position="114"/>
        <end position="123"/>
    </location>
</feature>
<feature type="domain" description="HTH cro/C1-type" evidence="3">
    <location>
        <begin position="18"/>
        <end position="72"/>
    </location>
</feature>
<dbReference type="InterPro" id="IPR010982">
    <property type="entry name" value="Lambda_DNA-bd_dom_sf"/>
</dbReference>
<dbReference type="EMBL" id="PDUD01000127">
    <property type="protein sequence ID" value="PHN00541.1"/>
    <property type="molecule type" value="Genomic_DNA"/>
</dbReference>
<dbReference type="OrthoDB" id="3831186at2"/>
<feature type="region of interest" description="Disordered" evidence="2">
    <location>
        <begin position="83"/>
        <end position="123"/>
    </location>
</feature>
<dbReference type="Pfam" id="PF01381">
    <property type="entry name" value="HTH_3"/>
    <property type="match status" value="1"/>
</dbReference>
<dbReference type="AlphaFoldDB" id="A0A2D0MW97"/>
<dbReference type="PANTHER" id="PTHR46558:SF11">
    <property type="entry name" value="HTH-TYPE TRANSCRIPTIONAL REGULATOR XRE"/>
    <property type="match status" value="1"/>
</dbReference>
<dbReference type="PANTHER" id="PTHR46558">
    <property type="entry name" value="TRACRIPTIONAL REGULATORY PROTEIN-RELATED-RELATED"/>
    <property type="match status" value="1"/>
</dbReference>
<dbReference type="SUPFAM" id="SSF47413">
    <property type="entry name" value="lambda repressor-like DNA-binding domains"/>
    <property type="match status" value="1"/>
</dbReference>
<sequence>MLIKKLKFLVLSNFGKNLRALRKARGLSQNEMADLLDVTSGTISNYEQGTSNPDIPKLLYISTFFNVSIDDILKIDLSKSSLKRGDLDTPNDTPNDTPKGTPKGRSNEDLIPENSKESKNKTVDEDARANVVLKMLDDFANVEIDRSAPVVRFQVYNDNMAPTMDKNDNTLGHRISLEKLKTNELCALVGENEFYWIGRVTWKEDGFYVVNYDDKTVPPDLIPAVKVKEIYKLLYLFKPL</sequence>
<comment type="caution">
    <text evidence="4">The sequence shown here is derived from an EMBL/GenBank/DDBJ whole genome shotgun (WGS) entry which is preliminary data.</text>
</comment>
<dbReference type="CDD" id="cd00093">
    <property type="entry name" value="HTH_XRE"/>
    <property type="match status" value="1"/>
</dbReference>
<proteinExistence type="predicted"/>
<protein>
    <recommendedName>
        <fullName evidence="3">HTH cro/C1-type domain-containing protein</fullName>
    </recommendedName>
</protein>
<reference evidence="4 5" key="1">
    <citation type="submission" date="2017-10" db="EMBL/GenBank/DDBJ databases">
        <title>The draft genome sequence of Lewinella nigricans NBRC 102662.</title>
        <authorList>
            <person name="Wang K."/>
        </authorList>
    </citation>
    <scope>NUCLEOTIDE SEQUENCE [LARGE SCALE GENOMIC DNA]</scope>
    <source>
        <strain evidence="4 5">NBRC 102662</strain>
    </source>
</reference>
<dbReference type="GO" id="GO:0003677">
    <property type="term" value="F:DNA binding"/>
    <property type="evidence" value="ECO:0007669"/>
    <property type="project" value="UniProtKB-KW"/>
</dbReference>
<evidence type="ECO:0000313" key="4">
    <source>
        <dbReference type="EMBL" id="PHN00541.1"/>
    </source>
</evidence>
<dbReference type="Proteomes" id="UP000223913">
    <property type="component" value="Unassembled WGS sequence"/>
</dbReference>
<evidence type="ECO:0000256" key="1">
    <source>
        <dbReference type="ARBA" id="ARBA00023125"/>
    </source>
</evidence>
<keyword evidence="1" id="KW-0238">DNA-binding</keyword>
<dbReference type="InterPro" id="IPR001387">
    <property type="entry name" value="Cro/C1-type_HTH"/>
</dbReference>
<accession>A0A2D0MW97</accession>
<evidence type="ECO:0000256" key="2">
    <source>
        <dbReference type="SAM" id="MobiDB-lite"/>
    </source>
</evidence>
<keyword evidence="5" id="KW-1185">Reference proteome</keyword>
<evidence type="ECO:0000313" key="5">
    <source>
        <dbReference type="Proteomes" id="UP000223913"/>
    </source>
</evidence>
<name>A0A2D0MW97_FLAN2</name>
<feature type="compositionally biased region" description="Low complexity" evidence="2">
    <location>
        <begin position="90"/>
        <end position="104"/>
    </location>
</feature>
<gene>
    <name evidence="4" type="ORF">CRP01_41730</name>
</gene>
<evidence type="ECO:0000259" key="3">
    <source>
        <dbReference type="PROSITE" id="PS50943"/>
    </source>
</evidence>